<dbReference type="GO" id="GO:0030313">
    <property type="term" value="C:cell envelope"/>
    <property type="evidence" value="ECO:0007669"/>
    <property type="project" value="UniProtKB-SubCell"/>
</dbReference>
<dbReference type="SMART" id="SM00079">
    <property type="entry name" value="PBPe"/>
    <property type="match status" value="1"/>
</dbReference>
<comment type="caution">
    <text evidence="8">The sequence shown here is derived from an EMBL/GenBank/DDBJ whole genome shotgun (WGS) entry which is preliminary data.</text>
</comment>
<sequence>MKKKSLLYGLIALVVIVVVALVGFNVFGPKKETGTKPSGGVLVVGCDAAFPPFEYLDEETGELLGFDLDLMRAIGAELGMEVEIKNVSWDGIIPGLLSGNYDVIASGMTITEERKEVVNFSDPYINAGLVIVTRAGDNRIKGPEDLAGKRLAVQINSTGDLAATEMMEKGIAIASIKRFNQATDPFLELKNGAADAVVMDLPVAGAQIKANPGQYQIVGEAFTTEEYGLALRKSDTELLAKINQALATLKANGTYDEIYRKYFGE</sequence>
<dbReference type="Pfam" id="PF00497">
    <property type="entry name" value="SBP_bac_3"/>
    <property type="match status" value="1"/>
</dbReference>
<evidence type="ECO:0000256" key="2">
    <source>
        <dbReference type="ARBA" id="ARBA00010333"/>
    </source>
</evidence>
<evidence type="ECO:0000256" key="4">
    <source>
        <dbReference type="RuleBase" id="RU003744"/>
    </source>
</evidence>
<evidence type="ECO:0000256" key="3">
    <source>
        <dbReference type="ARBA" id="ARBA00022729"/>
    </source>
</evidence>
<dbReference type="Gene3D" id="3.40.190.10">
    <property type="entry name" value="Periplasmic binding protein-like II"/>
    <property type="match status" value="2"/>
</dbReference>
<keyword evidence="5" id="KW-0472">Membrane</keyword>
<accession>A0A8J6LIX1</accession>
<protein>
    <submittedName>
        <fullName evidence="8">Basic amino acid ABC transporter substrate-binding protein</fullName>
    </submittedName>
</protein>
<keyword evidence="5" id="KW-1133">Transmembrane helix</keyword>
<gene>
    <name evidence="8" type="ORF">G5B42_06240</name>
</gene>
<dbReference type="Proteomes" id="UP000657177">
    <property type="component" value="Unassembled WGS sequence"/>
</dbReference>
<dbReference type="PROSITE" id="PS01039">
    <property type="entry name" value="SBP_BACTERIAL_3"/>
    <property type="match status" value="1"/>
</dbReference>
<reference evidence="8" key="1">
    <citation type="submission" date="2020-06" db="EMBL/GenBank/DDBJ databases">
        <title>Novel chitinolytic bacterium.</title>
        <authorList>
            <person name="Ungkulpasvich U."/>
            <person name="Kosugi A."/>
            <person name="Uke A."/>
        </authorList>
    </citation>
    <scope>NUCLEOTIDE SEQUENCE</scope>
    <source>
        <strain evidence="8">UUS1-1</strain>
    </source>
</reference>
<name>A0A8J6LIX1_9FIRM</name>
<evidence type="ECO:0000256" key="1">
    <source>
        <dbReference type="ARBA" id="ARBA00004196"/>
    </source>
</evidence>
<keyword evidence="5" id="KW-0812">Transmembrane</keyword>
<evidence type="ECO:0000259" key="7">
    <source>
        <dbReference type="SMART" id="SM00079"/>
    </source>
</evidence>
<comment type="subcellular location">
    <subcellularLocation>
        <location evidence="1">Cell envelope</location>
    </subcellularLocation>
</comment>
<dbReference type="SUPFAM" id="SSF53850">
    <property type="entry name" value="Periplasmic binding protein-like II"/>
    <property type="match status" value="1"/>
</dbReference>
<keyword evidence="9" id="KW-1185">Reference proteome</keyword>
<comment type="similarity">
    <text evidence="2 4">Belongs to the bacterial solute-binding protein 3 family.</text>
</comment>
<feature type="transmembrane region" description="Helical" evidence="5">
    <location>
        <begin position="6"/>
        <end position="27"/>
    </location>
</feature>
<dbReference type="InterPro" id="IPR018313">
    <property type="entry name" value="SBP_3_CS"/>
</dbReference>
<evidence type="ECO:0000313" key="8">
    <source>
        <dbReference type="EMBL" id="MBA2133141.1"/>
    </source>
</evidence>
<dbReference type="PANTHER" id="PTHR35936">
    <property type="entry name" value="MEMBRANE-BOUND LYTIC MUREIN TRANSGLYCOSYLASE F"/>
    <property type="match status" value="1"/>
</dbReference>
<dbReference type="GO" id="GO:0015276">
    <property type="term" value="F:ligand-gated monoatomic ion channel activity"/>
    <property type="evidence" value="ECO:0007669"/>
    <property type="project" value="InterPro"/>
</dbReference>
<dbReference type="AlphaFoldDB" id="A0A8J6LIX1"/>
<organism evidence="8 9">
    <name type="scientific">Capillibacterium thermochitinicola</name>
    <dbReference type="NCBI Taxonomy" id="2699427"/>
    <lineage>
        <taxon>Bacteria</taxon>
        <taxon>Bacillati</taxon>
        <taxon>Bacillota</taxon>
        <taxon>Capillibacterium</taxon>
    </lineage>
</organism>
<dbReference type="PANTHER" id="PTHR35936:SF17">
    <property type="entry name" value="ARGININE-BINDING EXTRACELLULAR PROTEIN ARTP"/>
    <property type="match status" value="1"/>
</dbReference>
<dbReference type="EMBL" id="JAAKDE010000012">
    <property type="protein sequence ID" value="MBA2133141.1"/>
    <property type="molecule type" value="Genomic_DNA"/>
</dbReference>
<feature type="domain" description="Solute-binding protein family 3/N-terminal" evidence="6">
    <location>
        <begin position="41"/>
        <end position="265"/>
    </location>
</feature>
<proteinExistence type="inferred from homology"/>
<dbReference type="CDD" id="cd13624">
    <property type="entry name" value="PBP2_Arg_Lys_His"/>
    <property type="match status" value="1"/>
</dbReference>
<dbReference type="GO" id="GO:0016020">
    <property type="term" value="C:membrane"/>
    <property type="evidence" value="ECO:0007669"/>
    <property type="project" value="InterPro"/>
</dbReference>
<evidence type="ECO:0000313" key="9">
    <source>
        <dbReference type="Proteomes" id="UP000657177"/>
    </source>
</evidence>
<dbReference type="SMART" id="SM00062">
    <property type="entry name" value="PBPb"/>
    <property type="match status" value="1"/>
</dbReference>
<dbReference type="RefSeq" id="WP_181339596.1">
    <property type="nucleotide sequence ID" value="NZ_JAAKDE010000012.1"/>
</dbReference>
<dbReference type="InterPro" id="IPR001638">
    <property type="entry name" value="Solute-binding_3/MltF_N"/>
</dbReference>
<dbReference type="InterPro" id="IPR001320">
    <property type="entry name" value="Iontro_rcpt_C"/>
</dbReference>
<feature type="domain" description="Ionotropic glutamate receptor C-terminal" evidence="7">
    <location>
        <begin position="41"/>
        <end position="265"/>
    </location>
</feature>
<keyword evidence="3" id="KW-0732">Signal</keyword>
<evidence type="ECO:0000256" key="5">
    <source>
        <dbReference type="SAM" id="Phobius"/>
    </source>
</evidence>
<evidence type="ECO:0000259" key="6">
    <source>
        <dbReference type="SMART" id="SM00062"/>
    </source>
</evidence>